<dbReference type="EMBL" id="QJKJ01006061">
    <property type="protein sequence ID" value="RDX88072.1"/>
    <property type="molecule type" value="Genomic_DNA"/>
</dbReference>
<evidence type="ECO:0000259" key="1">
    <source>
        <dbReference type="Pfam" id="PF25597"/>
    </source>
</evidence>
<dbReference type="AlphaFoldDB" id="A0A371GBY4"/>
<sequence length="289" mass="33757">MRRRLKGYLTSTIPINCVNHISLASMQEVFLKKLHQEKMSLSNLYTLIVKPKVDHLRVFGSTAYAHVLNQGRSKLDDRSVKHVFIGYDANSKDYNLYNLNIEKIIVSRDIEFVEIYFEEAPNEFSTSLPPSTPSIHEVSFSKRTSSERTRKMRSIQEIYDEIEMINDLFCLFVESGDKPLKEEIKAIKKNDNYELSNLQKGHEVFKIKKNVKEEVGIYKIRLVSKVTSILIKLWRDLWKSSFTLIFLLKERVTSIHIHSFPNPYFVLLLSFVPKFYELHLSRSESAIST</sequence>
<dbReference type="InterPro" id="IPR057670">
    <property type="entry name" value="SH3_retrovirus"/>
</dbReference>
<comment type="caution">
    <text evidence="2">The sequence shown here is derived from an EMBL/GenBank/DDBJ whole genome shotgun (WGS) entry which is preliminary data.</text>
</comment>
<feature type="domain" description="Retroviral polymerase SH3-like" evidence="1">
    <location>
        <begin position="61"/>
        <end position="117"/>
    </location>
</feature>
<dbReference type="OrthoDB" id="1433968at2759"/>
<reference evidence="2" key="1">
    <citation type="submission" date="2018-05" db="EMBL/GenBank/DDBJ databases">
        <title>Draft genome of Mucuna pruriens seed.</title>
        <authorList>
            <person name="Nnadi N.E."/>
            <person name="Vos R."/>
            <person name="Hasami M.H."/>
            <person name="Devisetty U.K."/>
            <person name="Aguiy J.C."/>
        </authorList>
    </citation>
    <scope>NUCLEOTIDE SEQUENCE [LARGE SCALE GENOMIC DNA]</scope>
    <source>
        <strain evidence="2">JCA_2017</strain>
    </source>
</reference>
<dbReference type="Proteomes" id="UP000257109">
    <property type="component" value="Unassembled WGS sequence"/>
</dbReference>
<protein>
    <recommendedName>
        <fullName evidence="1">Retroviral polymerase SH3-like domain-containing protein</fullName>
    </recommendedName>
</protein>
<evidence type="ECO:0000313" key="3">
    <source>
        <dbReference type="Proteomes" id="UP000257109"/>
    </source>
</evidence>
<proteinExistence type="predicted"/>
<gene>
    <name evidence="2" type="ORF">CR513_30382</name>
</gene>
<organism evidence="2 3">
    <name type="scientific">Mucuna pruriens</name>
    <name type="common">Velvet bean</name>
    <name type="synonym">Dolichos pruriens</name>
    <dbReference type="NCBI Taxonomy" id="157652"/>
    <lineage>
        <taxon>Eukaryota</taxon>
        <taxon>Viridiplantae</taxon>
        <taxon>Streptophyta</taxon>
        <taxon>Embryophyta</taxon>
        <taxon>Tracheophyta</taxon>
        <taxon>Spermatophyta</taxon>
        <taxon>Magnoliopsida</taxon>
        <taxon>eudicotyledons</taxon>
        <taxon>Gunneridae</taxon>
        <taxon>Pentapetalae</taxon>
        <taxon>rosids</taxon>
        <taxon>fabids</taxon>
        <taxon>Fabales</taxon>
        <taxon>Fabaceae</taxon>
        <taxon>Papilionoideae</taxon>
        <taxon>50 kb inversion clade</taxon>
        <taxon>NPAAA clade</taxon>
        <taxon>indigoferoid/millettioid clade</taxon>
        <taxon>Phaseoleae</taxon>
        <taxon>Mucuna</taxon>
    </lineage>
</organism>
<accession>A0A371GBY4</accession>
<evidence type="ECO:0000313" key="2">
    <source>
        <dbReference type="EMBL" id="RDX88072.1"/>
    </source>
</evidence>
<keyword evidence="3" id="KW-1185">Reference proteome</keyword>
<dbReference type="Pfam" id="PF25597">
    <property type="entry name" value="SH3_retrovirus"/>
    <property type="match status" value="1"/>
</dbReference>
<name>A0A371GBY4_MUCPR</name>
<feature type="non-terminal residue" evidence="2">
    <location>
        <position position="1"/>
    </location>
</feature>
<dbReference type="STRING" id="157652.A0A371GBY4"/>